<evidence type="ECO:0000313" key="3">
    <source>
        <dbReference type="Proteomes" id="UP000526602"/>
    </source>
</evidence>
<feature type="non-terminal residue" evidence="2">
    <location>
        <position position="1"/>
    </location>
</feature>
<proteinExistence type="predicted"/>
<dbReference type="EMBL" id="VZTJ01001556">
    <property type="protein sequence ID" value="NXC01111.1"/>
    <property type="molecule type" value="Genomic_DNA"/>
</dbReference>
<reference evidence="2 3" key="1">
    <citation type="submission" date="2019-09" db="EMBL/GenBank/DDBJ databases">
        <title>Bird 10,000 Genomes (B10K) Project - Family phase.</title>
        <authorList>
            <person name="Zhang G."/>
        </authorList>
    </citation>
    <scope>NUCLEOTIDE SEQUENCE [LARGE SCALE GENOMIC DNA]</scope>
    <source>
        <strain evidence="2">B10K-DU-029-32</strain>
        <tissue evidence="2">Liver or heart</tissue>
    </source>
</reference>
<dbReference type="PANTHER" id="PTHR10424:SF73">
    <property type="entry name" value="ENDOGENOUS RETROVIRUS GROUP FC1 ENV POLYPROTEIN-RELATED"/>
    <property type="match status" value="1"/>
</dbReference>
<protein>
    <submittedName>
        <fullName evidence="2">ERVV2 protein</fullName>
    </submittedName>
</protein>
<comment type="caution">
    <text evidence="2">The sequence shown here is derived from an EMBL/GenBank/DDBJ whole genome shotgun (WGS) entry which is preliminary data.</text>
</comment>
<dbReference type="InterPro" id="IPR018154">
    <property type="entry name" value="TLV/ENV_coat_polyprotein"/>
</dbReference>
<keyword evidence="3" id="KW-1185">Reference proteome</keyword>
<feature type="non-terminal residue" evidence="2">
    <location>
        <position position="95"/>
    </location>
</feature>
<evidence type="ECO:0000256" key="1">
    <source>
        <dbReference type="ARBA" id="ARBA00023157"/>
    </source>
</evidence>
<dbReference type="AlphaFoldDB" id="A0A7K8G9T6"/>
<accession>A0A7K8G9T6</accession>
<dbReference type="PANTHER" id="PTHR10424">
    <property type="entry name" value="VIRAL ENVELOPE PROTEIN"/>
    <property type="match status" value="1"/>
</dbReference>
<dbReference type="Pfam" id="PF00429">
    <property type="entry name" value="TLV_coat"/>
    <property type="match status" value="1"/>
</dbReference>
<name>A0A7K8G9T6_ORTSP</name>
<keyword evidence="1" id="KW-1015">Disulfide bond</keyword>
<gene>
    <name evidence="2" type="primary">Ervv2_1</name>
    <name evidence="2" type="ORF">ORTSPA_R16090</name>
</gene>
<organism evidence="2 3">
    <name type="scientific">Orthonyx spaldingii</name>
    <name type="common">Chowchilla</name>
    <dbReference type="NCBI Taxonomy" id="38397"/>
    <lineage>
        <taxon>Eukaryota</taxon>
        <taxon>Metazoa</taxon>
        <taxon>Chordata</taxon>
        <taxon>Craniata</taxon>
        <taxon>Vertebrata</taxon>
        <taxon>Euteleostomi</taxon>
        <taxon>Archelosauria</taxon>
        <taxon>Archosauria</taxon>
        <taxon>Dinosauria</taxon>
        <taxon>Saurischia</taxon>
        <taxon>Theropoda</taxon>
        <taxon>Coelurosauria</taxon>
        <taxon>Aves</taxon>
        <taxon>Neognathae</taxon>
        <taxon>Neoaves</taxon>
        <taxon>Telluraves</taxon>
        <taxon>Australaves</taxon>
        <taxon>Passeriformes</taxon>
        <taxon>Corvoidea</taxon>
        <taxon>Orthonychidae</taxon>
        <taxon>Orthonyx</taxon>
    </lineage>
</organism>
<dbReference type="Gene3D" id="1.10.287.210">
    <property type="match status" value="1"/>
</dbReference>
<dbReference type="Proteomes" id="UP000526602">
    <property type="component" value="Unassembled WGS sequence"/>
</dbReference>
<evidence type="ECO:0000313" key="2">
    <source>
        <dbReference type="EMBL" id="NXC01111.1"/>
    </source>
</evidence>
<dbReference type="SUPFAM" id="SSF58069">
    <property type="entry name" value="Virus ectodomain"/>
    <property type="match status" value="1"/>
</dbReference>
<sequence length="95" mass="10286">TVFHSIVRAPLPSYGVIELEKVIINISGVVEHIERHAADAISASQEEVDSVSRAVMQHRIVLNFILAAQGGVCAIVNTTCCPYVDQSGRVKKDVD</sequence>